<evidence type="ECO:0000256" key="6">
    <source>
        <dbReference type="ARBA" id="ARBA00023065"/>
    </source>
</evidence>
<comment type="caution">
    <text evidence="8">Lacks conserved residue(s) required for the propagation of feature annotation.</text>
</comment>
<evidence type="ECO:0000256" key="1">
    <source>
        <dbReference type="ARBA" id="ARBA00004141"/>
    </source>
</evidence>
<dbReference type="GO" id="GO:0051117">
    <property type="term" value="F:ATPase binding"/>
    <property type="evidence" value="ECO:0007669"/>
    <property type="project" value="TreeGrafter"/>
</dbReference>
<comment type="subcellular location">
    <subcellularLocation>
        <location evidence="1">Membrane</location>
        <topology evidence="1">Multi-pass membrane protein</topology>
    </subcellularLocation>
</comment>
<protein>
    <recommendedName>
        <fullName evidence="8">V-type proton ATPase subunit a</fullName>
    </recommendedName>
</protein>
<dbReference type="GO" id="GO:0005886">
    <property type="term" value="C:plasma membrane"/>
    <property type="evidence" value="ECO:0007669"/>
    <property type="project" value="TreeGrafter"/>
</dbReference>
<keyword evidence="7 8" id="KW-0472">Membrane</keyword>
<reference evidence="10" key="1">
    <citation type="submission" date="2022-11" db="UniProtKB">
        <authorList>
            <consortium name="WormBaseParasite"/>
        </authorList>
    </citation>
    <scope>IDENTIFICATION</scope>
</reference>
<evidence type="ECO:0000256" key="3">
    <source>
        <dbReference type="ARBA" id="ARBA00022448"/>
    </source>
</evidence>
<evidence type="ECO:0000313" key="9">
    <source>
        <dbReference type="Proteomes" id="UP000887564"/>
    </source>
</evidence>
<dbReference type="Pfam" id="PF01496">
    <property type="entry name" value="V_ATPase_I"/>
    <property type="match status" value="1"/>
</dbReference>
<keyword evidence="3 8" id="KW-0813">Transport</keyword>
<keyword evidence="4 8" id="KW-0812">Transmembrane</keyword>
<dbReference type="GO" id="GO:0033179">
    <property type="term" value="C:proton-transporting V-type ATPase, V0 domain"/>
    <property type="evidence" value="ECO:0007669"/>
    <property type="project" value="InterPro"/>
</dbReference>
<dbReference type="WBParaSite" id="PEQ_0000883001-mRNA-1">
    <property type="protein sequence ID" value="PEQ_0000883001-mRNA-1"/>
    <property type="gene ID" value="PEQ_0000883001"/>
</dbReference>
<dbReference type="GO" id="GO:0007035">
    <property type="term" value="P:vacuolar acidification"/>
    <property type="evidence" value="ECO:0007669"/>
    <property type="project" value="TreeGrafter"/>
</dbReference>
<sequence>MDFMDKNGHSLIDRYLDEESDHEAMFTLPPDYAYDNDYGPYPFGVDPVWNLAENRLNFLNPLKMKLSVVIGVAQMLFGLMLSILNHM</sequence>
<evidence type="ECO:0000256" key="8">
    <source>
        <dbReference type="RuleBase" id="RU361189"/>
    </source>
</evidence>
<dbReference type="PANTHER" id="PTHR11629">
    <property type="entry name" value="VACUOLAR PROTON ATPASES"/>
    <property type="match status" value="1"/>
</dbReference>
<dbReference type="GO" id="GO:0016471">
    <property type="term" value="C:vacuolar proton-transporting V-type ATPase complex"/>
    <property type="evidence" value="ECO:0007669"/>
    <property type="project" value="TreeGrafter"/>
</dbReference>
<keyword evidence="6 8" id="KW-0406">Ion transport</keyword>
<evidence type="ECO:0000313" key="10">
    <source>
        <dbReference type="WBParaSite" id="PEQ_0000883001-mRNA-1"/>
    </source>
</evidence>
<dbReference type="PANTHER" id="PTHR11629:SF63">
    <property type="entry name" value="V-TYPE PROTON ATPASE SUBUNIT A"/>
    <property type="match status" value="1"/>
</dbReference>
<feature type="transmembrane region" description="Helical" evidence="8">
    <location>
        <begin position="66"/>
        <end position="84"/>
    </location>
</feature>
<keyword evidence="5 8" id="KW-1133">Transmembrane helix</keyword>
<keyword evidence="8" id="KW-0375">Hydrogen ion transport</keyword>
<evidence type="ECO:0000256" key="2">
    <source>
        <dbReference type="ARBA" id="ARBA00009904"/>
    </source>
</evidence>
<dbReference type="GO" id="GO:0046961">
    <property type="term" value="F:proton-transporting ATPase activity, rotational mechanism"/>
    <property type="evidence" value="ECO:0007669"/>
    <property type="project" value="InterPro"/>
</dbReference>
<dbReference type="InterPro" id="IPR002490">
    <property type="entry name" value="V-ATPase_116kDa_su"/>
</dbReference>
<dbReference type="Proteomes" id="UP000887564">
    <property type="component" value="Unplaced"/>
</dbReference>
<keyword evidence="9" id="KW-1185">Reference proteome</keyword>
<accession>A0A914RQQ5</accession>
<organism evidence="9 10">
    <name type="scientific">Parascaris equorum</name>
    <name type="common">Equine roundworm</name>
    <dbReference type="NCBI Taxonomy" id="6256"/>
    <lineage>
        <taxon>Eukaryota</taxon>
        <taxon>Metazoa</taxon>
        <taxon>Ecdysozoa</taxon>
        <taxon>Nematoda</taxon>
        <taxon>Chromadorea</taxon>
        <taxon>Rhabditida</taxon>
        <taxon>Spirurina</taxon>
        <taxon>Ascaridomorpha</taxon>
        <taxon>Ascaridoidea</taxon>
        <taxon>Ascarididae</taxon>
        <taxon>Parascaris</taxon>
    </lineage>
</organism>
<dbReference type="AlphaFoldDB" id="A0A914RQQ5"/>
<evidence type="ECO:0000256" key="4">
    <source>
        <dbReference type="ARBA" id="ARBA00022692"/>
    </source>
</evidence>
<evidence type="ECO:0000256" key="5">
    <source>
        <dbReference type="ARBA" id="ARBA00022989"/>
    </source>
</evidence>
<evidence type="ECO:0000256" key="7">
    <source>
        <dbReference type="ARBA" id="ARBA00023136"/>
    </source>
</evidence>
<name>A0A914RQQ5_PAREQ</name>
<proteinExistence type="inferred from homology"/>
<comment type="similarity">
    <text evidence="2 8">Belongs to the V-ATPase 116 kDa subunit family.</text>
</comment>
<comment type="function">
    <text evidence="8">Essential component of the vacuolar proton pump (V-ATPase), a multimeric enzyme that catalyzes the translocation of protons across the membranes. Required for assembly and activity of the V-ATPase.</text>
</comment>